<accession>A0A916JGA6</accession>
<dbReference type="RefSeq" id="WP_215239335.1">
    <property type="nucleotide sequence ID" value="NZ_CAJRAF010000002.1"/>
</dbReference>
<protein>
    <submittedName>
        <fullName evidence="1">Uncharacterized protein</fullName>
    </submittedName>
</protein>
<reference evidence="1" key="1">
    <citation type="submission" date="2021-04" db="EMBL/GenBank/DDBJ databases">
        <authorList>
            <person name="Rodrigo-Torres L."/>
            <person name="Arahal R. D."/>
            <person name="Lucena T."/>
        </authorList>
    </citation>
    <scope>NUCLEOTIDE SEQUENCE</scope>
    <source>
        <strain evidence="1">CECT 9275</strain>
    </source>
</reference>
<name>A0A916JGA6_9BACT</name>
<dbReference type="EMBL" id="CAJRAF010000002">
    <property type="protein sequence ID" value="CAG5001887.1"/>
    <property type="molecule type" value="Genomic_DNA"/>
</dbReference>
<evidence type="ECO:0000313" key="2">
    <source>
        <dbReference type="Proteomes" id="UP000680038"/>
    </source>
</evidence>
<dbReference type="Proteomes" id="UP000680038">
    <property type="component" value="Unassembled WGS sequence"/>
</dbReference>
<comment type="caution">
    <text evidence="1">The sequence shown here is derived from an EMBL/GenBank/DDBJ whole genome shotgun (WGS) entry which is preliminary data.</text>
</comment>
<sequence>MDDNERIKKIEEIQLALEASVKKAEDQLFDLLMLNWSEVRNNPSTIRRLWAKFAREHYLPLITQFKTDIETVLVLNEEYFAATGTTEKVKSIAKTVSTYVDDRMGIDATGKIIKEGYLDTLIQDQTAKRKVQQYFYKTRSLKNETSLKLEVKELVKGVENKGGVVDRFFKDNVYDTYQEADRLTQNQYAQELELPAALYVGGLIEGSRAFCKERNRKIFLREEIALFGTPEDTFGGYSDKSKGKFDGKPKDGYDPFTQCGGHGCRHHLSWLTAEFAAVRDKTLQIVDGKLVRIS</sequence>
<gene>
    <name evidence="1" type="ORF">DYBT9275_02761</name>
</gene>
<organism evidence="1 2">
    <name type="scientific">Dyadobacter helix</name>
    <dbReference type="NCBI Taxonomy" id="2822344"/>
    <lineage>
        <taxon>Bacteria</taxon>
        <taxon>Pseudomonadati</taxon>
        <taxon>Bacteroidota</taxon>
        <taxon>Cytophagia</taxon>
        <taxon>Cytophagales</taxon>
        <taxon>Spirosomataceae</taxon>
        <taxon>Dyadobacter</taxon>
    </lineage>
</organism>
<dbReference type="AlphaFoldDB" id="A0A916JGA6"/>
<keyword evidence="2" id="KW-1185">Reference proteome</keyword>
<evidence type="ECO:0000313" key="1">
    <source>
        <dbReference type="EMBL" id="CAG5001887.1"/>
    </source>
</evidence>
<proteinExistence type="predicted"/>